<dbReference type="SMART" id="SM00020">
    <property type="entry name" value="Tryp_SPc"/>
    <property type="match status" value="1"/>
</dbReference>
<dbReference type="PANTHER" id="PTHR24276">
    <property type="entry name" value="POLYSERASE-RELATED"/>
    <property type="match status" value="1"/>
</dbReference>
<dbReference type="InterPro" id="IPR050430">
    <property type="entry name" value="Peptidase_S1"/>
</dbReference>
<evidence type="ECO:0000256" key="2">
    <source>
        <dbReference type="ARBA" id="ARBA00022801"/>
    </source>
</evidence>
<dbReference type="Gene3D" id="2.40.10.10">
    <property type="entry name" value="Trypsin-like serine proteases"/>
    <property type="match status" value="1"/>
</dbReference>
<evidence type="ECO:0000259" key="5">
    <source>
        <dbReference type="PROSITE" id="PS50240"/>
    </source>
</evidence>
<keyword evidence="4" id="KW-1015">Disulfide bond</keyword>
<evidence type="ECO:0000313" key="7">
    <source>
        <dbReference type="Proteomes" id="UP000494106"/>
    </source>
</evidence>
<feature type="domain" description="Peptidase S1" evidence="5">
    <location>
        <begin position="1"/>
        <end position="226"/>
    </location>
</feature>
<dbReference type="PANTHER" id="PTHR24276:SF98">
    <property type="entry name" value="FI18310P1-RELATED"/>
    <property type="match status" value="1"/>
</dbReference>
<evidence type="ECO:0000256" key="4">
    <source>
        <dbReference type="ARBA" id="ARBA00023157"/>
    </source>
</evidence>
<evidence type="ECO:0000256" key="3">
    <source>
        <dbReference type="ARBA" id="ARBA00022825"/>
    </source>
</evidence>
<keyword evidence="7" id="KW-1185">Reference proteome</keyword>
<dbReference type="Proteomes" id="UP000494106">
    <property type="component" value="Unassembled WGS sequence"/>
</dbReference>
<proteinExistence type="predicted"/>
<dbReference type="InterPro" id="IPR009003">
    <property type="entry name" value="Peptidase_S1_PA"/>
</dbReference>
<dbReference type="GO" id="GO:0006508">
    <property type="term" value="P:proteolysis"/>
    <property type="evidence" value="ECO:0007669"/>
    <property type="project" value="UniProtKB-KW"/>
</dbReference>
<dbReference type="OrthoDB" id="7403898at2759"/>
<dbReference type="InterPro" id="IPR001254">
    <property type="entry name" value="Trypsin_dom"/>
</dbReference>
<dbReference type="PROSITE" id="PS50240">
    <property type="entry name" value="TRYPSIN_DOM"/>
    <property type="match status" value="1"/>
</dbReference>
<evidence type="ECO:0000313" key="6">
    <source>
        <dbReference type="EMBL" id="CAB3221752.1"/>
    </source>
</evidence>
<dbReference type="SUPFAM" id="SSF50494">
    <property type="entry name" value="Trypsin-like serine proteases"/>
    <property type="match status" value="1"/>
</dbReference>
<accession>A0A8S0YQJ1</accession>
<evidence type="ECO:0000256" key="1">
    <source>
        <dbReference type="ARBA" id="ARBA00022670"/>
    </source>
</evidence>
<protein>
    <recommendedName>
        <fullName evidence="5">Peptidase S1 domain-containing protein</fullName>
    </recommendedName>
</protein>
<keyword evidence="1" id="KW-0645">Protease</keyword>
<sequence>MSILKWAVIVCRFELHSCVGHANSDRKLSQHRASGALQRWVLAAAVRGQYSHQVPRLDCRLLPHDRSQKLSSPSRGDVGDIGLIRVRWELSLGPTIAQTHFMPEGFLLPHNVPLLIVGWGSTTGGTVINDNLYSLLLQTKKFDACEKAYKTFPGTRPGNVSTHMICTGLSTSAGRDFDAIDTGAPLFFGNTVVGVASFGVSRGNNEMPIVATEISYYTGWIITTAV</sequence>
<gene>
    <name evidence="6" type="ORF">APLA_LOCUS700</name>
</gene>
<organism evidence="6 7">
    <name type="scientific">Arctia plantaginis</name>
    <name type="common">Wood tiger moth</name>
    <name type="synonym">Phalaena plantaginis</name>
    <dbReference type="NCBI Taxonomy" id="874455"/>
    <lineage>
        <taxon>Eukaryota</taxon>
        <taxon>Metazoa</taxon>
        <taxon>Ecdysozoa</taxon>
        <taxon>Arthropoda</taxon>
        <taxon>Hexapoda</taxon>
        <taxon>Insecta</taxon>
        <taxon>Pterygota</taxon>
        <taxon>Neoptera</taxon>
        <taxon>Endopterygota</taxon>
        <taxon>Lepidoptera</taxon>
        <taxon>Glossata</taxon>
        <taxon>Ditrysia</taxon>
        <taxon>Noctuoidea</taxon>
        <taxon>Erebidae</taxon>
        <taxon>Arctiinae</taxon>
        <taxon>Arctia</taxon>
    </lineage>
</organism>
<keyword evidence="2" id="KW-0378">Hydrolase</keyword>
<dbReference type="AlphaFoldDB" id="A0A8S0YQJ1"/>
<keyword evidence="3" id="KW-0720">Serine protease</keyword>
<dbReference type="InterPro" id="IPR043504">
    <property type="entry name" value="Peptidase_S1_PA_chymotrypsin"/>
</dbReference>
<reference evidence="6 7" key="1">
    <citation type="submission" date="2020-04" db="EMBL/GenBank/DDBJ databases">
        <authorList>
            <person name="Wallbank WR R."/>
            <person name="Pardo Diaz C."/>
            <person name="Kozak K."/>
            <person name="Martin S."/>
            <person name="Jiggins C."/>
            <person name="Moest M."/>
            <person name="Warren A I."/>
            <person name="Byers J.R.P. K."/>
            <person name="Montejo-Kovacevich G."/>
            <person name="Yen C E."/>
        </authorList>
    </citation>
    <scope>NUCLEOTIDE SEQUENCE [LARGE SCALE GENOMIC DNA]</scope>
</reference>
<dbReference type="Pfam" id="PF00089">
    <property type="entry name" value="Trypsin"/>
    <property type="match status" value="1"/>
</dbReference>
<dbReference type="GO" id="GO:0004252">
    <property type="term" value="F:serine-type endopeptidase activity"/>
    <property type="evidence" value="ECO:0007669"/>
    <property type="project" value="InterPro"/>
</dbReference>
<comment type="caution">
    <text evidence="6">The sequence shown here is derived from an EMBL/GenBank/DDBJ whole genome shotgun (WGS) entry which is preliminary data.</text>
</comment>
<name>A0A8S0YQJ1_ARCPL</name>
<dbReference type="EMBL" id="CADEBC010000070">
    <property type="protein sequence ID" value="CAB3221752.1"/>
    <property type="molecule type" value="Genomic_DNA"/>
</dbReference>